<proteinExistence type="predicted"/>
<gene>
    <name evidence="3" type="ORF">BRAA03T15357Z</name>
    <name evidence="2" type="ORF">BRAPAZ1V2_A03P64460.2</name>
</gene>
<dbReference type="Gramene" id="Bra025909.1">
    <property type="protein sequence ID" value="Bra025909.1-P"/>
    <property type="gene ID" value="Bra025909"/>
</dbReference>
<reference evidence="3" key="3">
    <citation type="submission" date="2018-11" db="EMBL/GenBank/DDBJ databases">
        <authorList>
            <consortium name="Genoscope - CEA"/>
            <person name="William W."/>
        </authorList>
    </citation>
    <scope>NUCLEOTIDE SEQUENCE</scope>
</reference>
<dbReference type="Gramene" id="A03p64460.2_BraZ1">
    <property type="protein sequence ID" value="A03p64460.2_BraZ1.CDS"/>
    <property type="gene ID" value="A03g64460.2_BraZ1"/>
</dbReference>
<dbReference type="Proteomes" id="UP000694005">
    <property type="component" value="Chromosome A03"/>
</dbReference>
<accession>M4EAV0</accession>
<dbReference type="AlphaFoldDB" id="A0A3P6A393"/>
<evidence type="ECO:0000313" key="5">
    <source>
        <dbReference type="Proteomes" id="UP000011750"/>
    </source>
</evidence>
<feature type="compositionally biased region" description="Basic and acidic residues" evidence="1">
    <location>
        <begin position="95"/>
        <end position="105"/>
    </location>
</feature>
<evidence type="ECO:0000313" key="3">
    <source>
        <dbReference type="EMBL" id="VDC84139.1"/>
    </source>
</evidence>
<evidence type="ECO:0000256" key="1">
    <source>
        <dbReference type="SAM" id="MobiDB-lite"/>
    </source>
</evidence>
<reference evidence="5" key="1">
    <citation type="journal article" date="2011" name="Nat. Genet.">
        <title>The genome of the mesopolyploid crop species Brassica rapa.</title>
        <authorList>
            <consortium name="Brassica rapa Genome Sequencing Project Consortium"/>
            <person name="Wang X."/>
            <person name="Wang H."/>
            <person name="Wang J."/>
            <person name="Sun R."/>
            <person name="Wu J."/>
            <person name="Liu S."/>
            <person name="Bai Y."/>
            <person name="Mun J.H."/>
            <person name="Bancroft I."/>
            <person name="Cheng F."/>
            <person name="Huang S."/>
            <person name="Li X."/>
            <person name="Hua W."/>
            <person name="Wang J."/>
            <person name="Wang X."/>
            <person name="Freeling M."/>
            <person name="Pires J.C."/>
            <person name="Paterson A.H."/>
            <person name="Chalhoub B."/>
            <person name="Wang B."/>
            <person name="Hayward A."/>
            <person name="Sharpe A.G."/>
            <person name="Park B.S."/>
            <person name="Weisshaar B."/>
            <person name="Liu B."/>
            <person name="Li B."/>
            <person name="Liu B."/>
            <person name="Tong C."/>
            <person name="Song C."/>
            <person name="Duran C."/>
            <person name="Peng C."/>
            <person name="Geng C."/>
            <person name="Koh C."/>
            <person name="Lin C."/>
            <person name="Edwards D."/>
            <person name="Mu D."/>
            <person name="Shen D."/>
            <person name="Soumpourou E."/>
            <person name="Li F."/>
            <person name="Fraser F."/>
            <person name="Conant G."/>
            <person name="Lassalle G."/>
            <person name="King G.J."/>
            <person name="Bonnema G."/>
            <person name="Tang H."/>
            <person name="Wang H."/>
            <person name="Belcram H."/>
            <person name="Zhou H."/>
            <person name="Hirakawa H."/>
            <person name="Abe H."/>
            <person name="Guo H."/>
            <person name="Wang H."/>
            <person name="Jin H."/>
            <person name="Parkin I.A."/>
            <person name="Batley J."/>
            <person name="Kim J.S."/>
            <person name="Just J."/>
            <person name="Li J."/>
            <person name="Xu J."/>
            <person name="Deng J."/>
            <person name="Kim J.A."/>
            <person name="Li J."/>
            <person name="Yu J."/>
            <person name="Meng J."/>
            <person name="Wang J."/>
            <person name="Min J."/>
            <person name="Poulain J."/>
            <person name="Wang J."/>
            <person name="Hatakeyama K."/>
            <person name="Wu K."/>
            <person name="Wang L."/>
            <person name="Fang L."/>
            <person name="Trick M."/>
            <person name="Links M.G."/>
            <person name="Zhao M."/>
            <person name="Jin M."/>
            <person name="Ramchiary N."/>
            <person name="Drou N."/>
            <person name="Berkman P.J."/>
            <person name="Cai Q."/>
            <person name="Huang Q."/>
            <person name="Li R."/>
            <person name="Tabata S."/>
            <person name="Cheng S."/>
            <person name="Zhang S."/>
            <person name="Zhang S."/>
            <person name="Huang S."/>
            <person name="Sato S."/>
            <person name="Sun S."/>
            <person name="Kwon S.J."/>
            <person name="Choi S.R."/>
            <person name="Lee T.H."/>
            <person name="Fan W."/>
            <person name="Zhao X."/>
            <person name="Tan X."/>
            <person name="Xu X."/>
            <person name="Wang Y."/>
            <person name="Qiu Y."/>
            <person name="Yin Y."/>
            <person name="Li Y."/>
            <person name="Du Y."/>
            <person name="Liao Y."/>
            <person name="Lim Y."/>
            <person name="Narusaka Y."/>
            <person name="Wang Y."/>
            <person name="Wang Z."/>
            <person name="Li Z."/>
            <person name="Wang Z."/>
            <person name="Xiong Z."/>
            <person name="Zhang Z."/>
        </authorList>
    </citation>
    <scope>NUCLEOTIDE SEQUENCE [LARGE SCALE GENOMIC DNA]</scope>
    <source>
        <strain evidence="5">cv. Chiifu-401-42</strain>
    </source>
</reference>
<keyword evidence="5" id="KW-1185">Reference proteome</keyword>
<accession>A0A3P6A393</accession>
<dbReference type="EMBL" id="LS974619">
    <property type="protein sequence ID" value="CAG7885103.1"/>
    <property type="molecule type" value="Genomic_DNA"/>
</dbReference>
<dbReference type="OMA" id="KTPYSYQ"/>
<dbReference type="EMBL" id="LR031572">
    <property type="protein sequence ID" value="VDC84139.1"/>
    <property type="molecule type" value="Genomic_DNA"/>
</dbReference>
<sequence>MAASDGISAELFAQHTTFDNLGLGRASQDVYLNLMINLDGCDLEKTSYSYQDESNNRAPKVVSQSEQPSVSASDPVDAATKVTTVDQPTPPSFGGEEKSYKRYRE</sequence>
<protein>
    <submittedName>
        <fullName evidence="3 4">Uncharacterized protein</fullName>
    </submittedName>
</protein>
<evidence type="ECO:0000313" key="2">
    <source>
        <dbReference type="EMBL" id="CAG7885103.1"/>
    </source>
</evidence>
<reference evidence="5" key="2">
    <citation type="journal article" date="2018" name="Hortic Res">
        <title>Improved Brassica rapa reference genome by single-molecule sequencing and chromosome conformation capture technologies.</title>
        <authorList>
            <person name="Zhang L."/>
            <person name="Cai X."/>
            <person name="Wu J."/>
            <person name="Liu M."/>
            <person name="Grob S."/>
            <person name="Cheng F."/>
            <person name="Liang J."/>
            <person name="Cai C."/>
            <person name="Liu Z."/>
            <person name="Liu B."/>
            <person name="Wang F."/>
            <person name="Li S."/>
            <person name="Liu F."/>
            <person name="Li X."/>
            <person name="Cheng L."/>
            <person name="Yang W."/>
            <person name="Li M.H."/>
            <person name="Grossniklaus U."/>
            <person name="Zheng H."/>
            <person name="Wang X."/>
        </authorList>
    </citation>
    <scope>NUCLEOTIDE SEQUENCE [LARGE SCALE GENOMIC DNA]</scope>
    <source>
        <strain evidence="5">cv. Chiifu-401-42</strain>
    </source>
</reference>
<evidence type="ECO:0000313" key="4">
    <source>
        <dbReference type="EnsemblPlants" id="Bra025909.1-P"/>
    </source>
</evidence>
<dbReference type="HOGENOM" id="CLU_2240376_0_0_1"/>
<organism evidence="3">
    <name type="scientific">Brassica campestris</name>
    <name type="common">Field mustard</name>
    <dbReference type="NCBI Taxonomy" id="3711"/>
    <lineage>
        <taxon>Eukaryota</taxon>
        <taxon>Viridiplantae</taxon>
        <taxon>Streptophyta</taxon>
        <taxon>Embryophyta</taxon>
        <taxon>Tracheophyta</taxon>
        <taxon>Spermatophyta</taxon>
        <taxon>Magnoliopsida</taxon>
        <taxon>eudicotyledons</taxon>
        <taxon>Gunneridae</taxon>
        <taxon>Pentapetalae</taxon>
        <taxon>rosids</taxon>
        <taxon>malvids</taxon>
        <taxon>Brassicales</taxon>
        <taxon>Brassicaceae</taxon>
        <taxon>Brassiceae</taxon>
        <taxon>Brassica</taxon>
    </lineage>
</organism>
<dbReference type="Proteomes" id="UP000011750">
    <property type="component" value="Chromosome A06"/>
</dbReference>
<reference evidence="4" key="4">
    <citation type="submission" date="2023-03" db="UniProtKB">
        <authorList>
            <consortium name="EnsemblPlants"/>
        </authorList>
    </citation>
    <scope>IDENTIFICATION</scope>
    <source>
        <strain evidence="4">cv. Chiifu-401-42</strain>
    </source>
</reference>
<dbReference type="EnsemblPlants" id="Bra025909.1">
    <property type="protein sequence ID" value="Bra025909.1-P"/>
    <property type="gene ID" value="Bra025909"/>
</dbReference>
<feature type="region of interest" description="Disordered" evidence="1">
    <location>
        <begin position="49"/>
        <end position="105"/>
    </location>
</feature>
<feature type="compositionally biased region" description="Polar residues" evidence="1">
    <location>
        <begin position="49"/>
        <end position="72"/>
    </location>
</feature>
<name>A0A3P6A393_BRACM</name>